<reference evidence="3 4" key="1">
    <citation type="submission" date="2018-12" db="EMBL/GenBank/DDBJ databases">
        <title>Corynebacterium sanguinis sp. nov., a clinically-associated and environmental corynebacterium.</title>
        <authorList>
            <person name="Gonzales-Siles L."/>
            <person name="Jaen-Luchoro D."/>
            <person name="Cardew S."/>
            <person name="Inganas E."/>
            <person name="Ohlen M."/>
            <person name="Jensie-Markopolous S."/>
            <person name="Pinyeiro-Iglesias B."/>
            <person name="Molin K."/>
            <person name="Skovbjerg S."/>
            <person name="Svensson-Stadler L."/>
            <person name="Funke G."/>
            <person name="Moore E.R.B."/>
        </authorList>
    </citation>
    <scope>NUCLEOTIDE SEQUENCE [LARGE SCALE GENOMIC DNA]</scope>
    <source>
        <strain evidence="3 4">58734</strain>
    </source>
</reference>
<name>A0A6C1TVA8_9CORY</name>
<feature type="transmembrane region" description="Helical" evidence="1">
    <location>
        <begin position="383"/>
        <end position="401"/>
    </location>
</feature>
<organism evidence="3 4">
    <name type="scientific">Corynebacterium sanguinis</name>
    <dbReference type="NCBI Taxonomy" id="2594913"/>
    <lineage>
        <taxon>Bacteria</taxon>
        <taxon>Bacillati</taxon>
        <taxon>Actinomycetota</taxon>
        <taxon>Actinomycetes</taxon>
        <taxon>Mycobacteriales</taxon>
        <taxon>Corynebacteriaceae</taxon>
        <taxon>Corynebacterium</taxon>
    </lineage>
</organism>
<evidence type="ECO:0000256" key="1">
    <source>
        <dbReference type="SAM" id="Phobius"/>
    </source>
</evidence>
<dbReference type="PANTHER" id="PTHR30590:SF2">
    <property type="entry name" value="INNER MEMBRANE PROTEIN"/>
    <property type="match status" value="1"/>
</dbReference>
<dbReference type="OrthoDB" id="9807744at2"/>
<evidence type="ECO:0000259" key="2">
    <source>
        <dbReference type="Pfam" id="PF04235"/>
    </source>
</evidence>
<feature type="transmembrane region" description="Helical" evidence="1">
    <location>
        <begin position="156"/>
        <end position="172"/>
    </location>
</feature>
<feature type="transmembrane region" description="Helical" evidence="1">
    <location>
        <begin position="245"/>
        <end position="267"/>
    </location>
</feature>
<dbReference type="AlphaFoldDB" id="A0A6C1TVA8"/>
<dbReference type="Proteomes" id="UP000336646">
    <property type="component" value="Unassembled WGS sequence"/>
</dbReference>
<feature type="transmembrane region" description="Helical" evidence="1">
    <location>
        <begin position="132"/>
        <end position="150"/>
    </location>
</feature>
<comment type="caution">
    <text evidence="3">The sequence shown here is derived from an EMBL/GenBank/DDBJ whole genome shotgun (WGS) entry which is preliminary data.</text>
</comment>
<keyword evidence="1" id="KW-0812">Transmembrane</keyword>
<evidence type="ECO:0000313" key="4">
    <source>
        <dbReference type="Proteomes" id="UP000336646"/>
    </source>
</evidence>
<dbReference type="InterPro" id="IPR052529">
    <property type="entry name" value="Bact_Transport_Assoc"/>
</dbReference>
<sequence>MKIMTVGTFGAPVMRRSVTHMSTTALSGARHVGLDVARGIAILGTLATNIWIFSASAAGEKSLTMEALFGNVNFTLAREVGSNPSVDAVINAVLHLITDGKFLGLLTIMFGIGLEIQRQSAERRGQRWPGGYYWRAGLLAVEGLINYIFVFEFDVLMGYGLTALAVAPILARSERVQKIFMWVALTMHVGAIVVLDALLTFFSSAMSDGGQDAPEDMMQLGVPTDNYWAMVQHRVSHFVEGRLEIPIMFMMGLGIFIIGARLYRAGLFDPARADLRRKVLIVGLGFGLPLDWGLRLFATSAAAMTTRYVTSAIVAFGVLALIAAFYVRRGNRLGAVGKAFANVGRTALSCYILQNIIASIVFYDFGLGLARVTSGEGQTLPVLGIYALICLGLMAASSLWLRRFSRGPVEIVMHRLVDKLQAIRPARS</sequence>
<keyword evidence="1" id="KW-1133">Transmembrane helix</keyword>
<dbReference type="Pfam" id="PF04235">
    <property type="entry name" value="DUF418"/>
    <property type="match status" value="1"/>
</dbReference>
<dbReference type="InterPro" id="IPR007349">
    <property type="entry name" value="DUF418"/>
</dbReference>
<feature type="transmembrane region" description="Helical" evidence="1">
    <location>
        <begin position="279"/>
        <end position="302"/>
    </location>
</feature>
<gene>
    <name evidence="3" type="ORF">EKI59_09510</name>
</gene>
<keyword evidence="1" id="KW-0472">Membrane</keyword>
<proteinExistence type="predicted"/>
<dbReference type="EMBL" id="RXIR01000023">
    <property type="protein sequence ID" value="TVS27091.1"/>
    <property type="molecule type" value="Genomic_DNA"/>
</dbReference>
<feature type="transmembrane region" description="Helical" evidence="1">
    <location>
        <begin position="179"/>
        <end position="202"/>
    </location>
</feature>
<accession>A0A6C1TVA8</accession>
<feature type="transmembrane region" description="Helical" evidence="1">
    <location>
        <begin position="40"/>
        <end position="59"/>
    </location>
</feature>
<feature type="transmembrane region" description="Helical" evidence="1">
    <location>
        <begin position="308"/>
        <end position="327"/>
    </location>
</feature>
<feature type="domain" description="DUF418" evidence="2">
    <location>
        <begin position="262"/>
        <end position="417"/>
    </location>
</feature>
<evidence type="ECO:0000313" key="3">
    <source>
        <dbReference type="EMBL" id="TVS27091.1"/>
    </source>
</evidence>
<feature type="transmembrane region" description="Helical" evidence="1">
    <location>
        <begin position="339"/>
        <end position="363"/>
    </location>
</feature>
<dbReference type="PANTHER" id="PTHR30590">
    <property type="entry name" value="INNER MEMBRANE PROTEIN"/>
    <property type="match status" value="1"/>
</dbReference>
<feature type="transmembrane region" description="Helical" evidence="1">
    <location>
        <begin position="88"/>
        <end position="112"/>
    </location>
</feature>
<protein>
    <submittedName>
        <fullName evidence="3">DUF418 domain-containing protein</fullName>
    </submittedName>
</protein>